<sequence length="227" mass="24068">MQYELLSRPAMTVARLTLAAGESITCEVGAMIAMNGGFNVETTSRKKGGGGGLAKGLKRMFAGESFFLNHFTATQPEQSLIIGPAMLGDIMYYQMTGGTLVVQGSSWLASSTGIEIDATWQGLGKALFSGESMFWVKCSGTGDLLLNSFGAIHCVEVNGEYVVDTGHIVAFEDTLQFKIGKAGKSLVGSFLGGEGLVCKFSGQGRLYFQSHNPPSFGKLLGPKLKAR</sequence>
<dbReference type="SUPFAM" id="SSF51219">
    <property type="entry name" value="TRAP-like"/>
    <property type="match status" value="1"/>
</dbReference>
<dbReference type="Gene3D" id="3.60.160.10">
    <property type="entry name" value="Mitochondrial biogenesis AIM24"/>
    <property type="match status" value="1"/>
</dbReference>
<dbReference type="InterPro" id="IPR036983">
    <property type="entry name" value="AIM24_sf"/>
</dbReference>
<evidence type="ECO:0000313" key="2">
    <source>
        <dbReference type="Proteomes" id="UP001239462"/>
    </source>
</evidence>
<dbReference type="InterPro" id="IPR016031">
    <property type="entry name" value="Trp_RNA-bd_attenuator-like_dom"/>
</dbReference>
<proteinExistence type="predicted"/>
<dbReference type="EMBL" id="JASZZN010000010">
    <property type="protein sequence ID" value="MDM4016818.1"/>
    <property type="molecule type" value="Genomic_DNA"/>
</dbReference>
<gene>
    <name evidence="1" type="ORF">QTN89_15335</name>
</gene>
<protein>
    <submittedName>
        <fullName evidence="1">TIGR00266 family protein</fullName>
    </submittedName>
</protein>
<dbReference type="RefSeq" id="WP_149499345.1">
    <property type="nucleotide sequence ID" value="NZ_CP141221.1"/>
</dbReference>
<dbReference type="PANTHER" id="PTHR43657:SF1">
    <property type="entry name" value="ALTERED INHERITANCE OF MITOCHONDRIA PROTEIN 24, MITOCHONDRIAL"/>
    <property type="match status" value="1"/>
</dbReference>
<comment type="caution">
    <text evidence="1">The sequence shown here is derived from an EMBL/GenBank/DDBJ whole genome shotgun (WGS) entry which is preliminary data.</text>
</comment>
<keyword evidence="2" id="KW-1185">Reference proteome</keyword>
<reference evidence="1 2" key="1">
    <citation type="submission" date="2023-06" db="EMBL/GenBank/DDBJ databases">
        <title>Roseiconus lacunae JC819 isolated from Gulf of Mannar region, Tamil Nadu.</title>
        <authorList>
            <person name="Pk S."/>
            <person name="Ch S."/>
            <person name="Ch V.R."/>
        </authorList>
    </citation>
    <scope>NUCLEOTIDE SEQUENCE [LARGE SCALE GENOMIC DNA]</scope>
    <source>
        <strain evidence="1 2">JC819</strain>
    </source>
</reference>
<organism evidence="1 2">
    <name type="scientific">Roseiconus lacunae</name>
    <dbReference type="NCBI Taxonomy" id="2605694"/>
    <lineage>
        <taxon>Bacteria</taxon>
        <taxon>Pseudomonadati</taxon>
        <taxon>Planctomycetota</taxon>
        <taxon>Planctomycetia</taxon>
        <taxon>Pirellulales</taxon>
        <taxon>Pirellulaceae</taxon>
        <taxon>Roseiconus</taxon>
    </lineage>
</organism>
<evidence type="ECO:0000313" key="1">
    <source>
        <dbReference type="EMBL" id="MDM4016818.1"/>
    </source>
</evidence>
<dbReference type="Proteomes" id="UP001239462">
    <property type="component" value="Unassembled WGS sequence"/>
</dbReference>
<dbReference type="InterPro" id="IPR002838">
    <property type="entry name" value="AIM24"/>
</dbReference>
<dbReference type="NCBIfam" id="TIGR00266">
    <property type="entry name" value="TIGR00266 family protein"/>
    <property type="match status" value="1"/>
</dbReference>
<dbReference type="Pfam" id="PF01987">
    <property type="entry name" value="AIM24"/>
    <property type="match status" value="1"/>
</dbReference>
<dbReference type="PANTHER" id="PTHR43657">
    <property type="entry name" value="TRYPTOPHAN RNA-BINDING ATTENUATOR PROTEIN-LIKE PROTEIN"/>
    <property type="match status" value="1"/>
</dbReference>
<name>A0ABT7PJZ8_9BACT</name>
<accession>A0ABT7PJZ8</accession>